<evidence type="ECO:0000256" key="2">
    <source>
        <dbReference type="SAM" id="SignalP"/>
    </source>
</evidence>
<name>A0A3B0CH21_9FLAO</name>
<organism evidence="3 4">
    <name type="scientific">Ulvibacterium marinum</name>
    <dbReference type="NCBI Taxonomy" id="2419782"/>
    <lineage>
        <taxon>Bacteria</taxon>
        <taxon>Pseudomonadati</taxon>
        <taxon>Bacteroidota</taxon>
        <taxon>Flavobacteriia</taxon>
        <taxon>Flavobacteriales</taxon>
        <taxon>Flavobacteriaceae</taxon>
        <taxon>Ulvibacterium</taxon>
    </lineage>
</organism>
<feature type="compositionally biased region" description="Basic and acidic residues" evidence="1">
    <location>
        <begin position="149"/>
        <end position="166"/>
    </location>
</feature>
<evidence type="ECO:0000313" key="4">
    <source>
        <dbReference type="Proteomes" id="UP000276603"/>
    </source>
</evidence>
<feature type="chain" id="PRO_5017335113" description="GW domain-containing protein" evidence="2">
    <location>
        <begin position="20"/>
        <end position="261"/>
    </location>
</feature>
<feature type="region of interest" description="Disordered" evidence="1">
    <location>
        <begin position="132"/>
        <end position="166"/>
    </location>
</feature>
<sequence length="261" mass="28847">MILRFKYISLIIGAAVIMAACNNGPKVIEITNKTGSSLDSSTKRDSNGDVSSKTQFHSVMVSEVLPSTRYVYLKVKEGQEEFWIATGKMDIKKGGTYFYRGGLLKTDFESEEHNRIFKKIYLVSNLVSKEDHTTLSKTESNTSSVKGEGIAEKEEAPTHAEKEVQHRGSIKIAELLKDPKRYEGHSVEISGTCVKTNPSIMGRNWLHLQDGSQDDYDLVVTSNTVVPEGSDITVRAVVALNKDFGAGYTYALILENGTLVE</sequence>
<keyword evidence="4" id="KW-1185">Reference proteome</keyword>
<keyword evidence="2" id="KW-0732">Signal</keyword>
<dbReference type="OrthoDB" id="1118190at2"/>
<evidence type="ECO:0000313" key="3">
    <source>
        <dbReference type="EMBL" id="RKN82376.1"/>
    </source>
</evidence>
<gene>
    <name evidence="3" type="ORF">D7Z94_00530</name>
</gene>
<dbReference type="RefSeq" id="WP_120709566.1">
    <property type="nucleotide sequence ID" value="NZ_RBCJ01000001.1"/>
</dbReference>
<dbReference type="EMBL" id="RBCJ01000001">
    <property type="protein sequence ID" value="RKN82376.1"/>
    <property type="molecule type" value="Genomic_DNA"/>
</dbReference>
<feature type="signal peptide" evidence="2">
    <location>
        <begin position="1"/>
        <end position="19"/>
    </location>
</feature>
<evidence type="ECO:0008006" key="5">
    <source>
        <dbReference type="Google" id="ProtNLM"/>
    </source>
</evidence>
<comment type="caution">
    <text evidence="3">The sequence shown here is derived from an EMBL/GenBank/DDBJ whole genome shotgun (WGS) entry which is preliminary data.</text>
</comment>
<reference evidence="3 4" key="1">
    <citation type="submission" date="2018-10" db="EMBL/GenBank/DDBJ databases">
        <title>Ulvibacterium marinum gen. nov., sp. nov., a novel marine bacterium of the family Flavobacteriaceae, isolated from a culture of the green alga Ulva prolifera.</title>
        <authorList>
            <person name="Zhang Z."/>
        </authorList>
    </citation>
    <scope>NUCLEOTIDE SEQUENCE [LARGE SCALE GENOMIC DNA]</scope>
    <source>
        <strain evidence="3 4">CCMM003</strain>
    </source>
</reference>
<proteinExistence type="predicted"/>
<dbReference type="PROSITE" id="PS51257">
    <property type="entry name" value="PROKAR_LIPOPROTEIN"/>
    <property type="match status" value="1"/>
</dbReference>
<accession>A0A3B0CH21</accession>
<dbReference type="AlphaFoldDB" id="A0A3B0CH21"/>
<protein>
    <recommendedName>
        <fullName evidence="5">GW domain-containing protein</fullName>
    </recommendedName>
</protein>
<evidence type="ECO:0000256" key="1">
    <source>
        <dbReference type="SAM" id="MobiDB-lite"/>
    </source>
</evidence>
<feature type="compositionally biased region" description="Polar residues" evidence="1">
    <location>
        <begin position="135"/>
        <end position="145"/>
    </location>
</feature>
<dbReference type="Proteomes" id="UP000276603">
    <property type="component" value="Unassembled WGS sequence"/>
</dbReference>